<dbReference type="SUPFAM" id="SSF57903">
    <property type="entry name" value="FYVE/PHD zinc finger"/>
    <property type="match status" value="1"/>
</dbReference>
<evidence type="ECO:0000259" key="1">
    <source>
        <dbReference type="Pfam" id="PF23455"/>
    </source>
</evidence>
<dbReference type="RefSeq" id="WP_276306706.1">
    <property type="nucleotide sequence ID" value="NZ_CP119993.1"/>
</dbReference>
<protein>
    <submittedName>
        <fullName evidence="2">Zinc ribbon domain-containing protein</fullName>
    </submittedName>
</protein>
<feature type="domain" description="DUF7129" evidence="1">
    <location>
        <begin position="4"/>
        <end position="34"/>
    </location>
</feature>
<dbReference type="Proteomes" id="UP001596547">
    <property type="component" value="Unassembled WGS sequence"/>
</dbReference>
<sequence length="46" mass="5317">MEREFTYRCLSCGRRATATRRPNGCQHCGGSLVNETLDRWRLQDTA</sequence>
<accession>A0ABD6AD99</accession>
<dbReference type="InterPro" id="IPR011011">
    <property type="entry name" value="Znf_FYVE_PHD"/>
</dbReference>
<comment type="caution">
    <text evidence="2">The sequence shown here is derived from an EMBL/GenBank/DDBJ whole genome shotgun (WGS) entry which is preliminary data.</text>
</comment>
<evidence type="ECO:0000313" key="3">
    <source>
        <dbReference type="Proteomes" id="UP001596547"/>
    </source>
</evidence>
<dbReference type="GeneID" id="79317369"/>
<proteinExistence type="predicted"/>
<dbReference type="AlphaFoldDB" id="A0ABD6AD99"/>
<reference evidence="2 3" key="1">
    <citation type="journal article" date="2019" name="Int. J. Syst. Evol. Microbiol.">
        <title>The Global Catalogue of Microorganisms (GCM) 10K type strain sequencing project: providing services to taxonomists for standard genome sequencing and annotation.</title>
        <authorList>
            <consortium name="The Broad Institute Genomics Platform"/>
            <consortium name="The Broad Institute Genome Sequencing Center for Infectious Disease"/>
            <person name="Wu L."/>
            <person name="Ma J."/>
        </authorList>
    </citation>
    <scope>NUCLEOTIDE SEQUENCE [LARGE SCALE GENOMIC DNA]</scope>
    <source>
        <strain evidence="2 3">PSR21</strain>
    </source>
</reference>
<organism evidence="2 3">
    <name type="scientific">Halomarina halobia</name>
    <dbReference type="NCBI Taxonomy" id="3033386"/>
    <lineage>
        <taxon>Archaea</taxon>
        <taxon>Methanobacteriati</taxon>
        <taxon>Methanobacteriota</taxon>
        <taxon>Stenosarchaea group</taxon>
        <taxon>Halobacteria</taxon>
        <taxon>Halobacteriales</taxon>
        <taxon>Natronomonadaceae</taxon>
        <taxon>Halomarina</taxon>
    </lineage>
</organism>
<evidence type="ECO:0000313" key="2">
    <source>
        <dbReference type="EMBL" id="MFC7318451.1"/>
    </source>
</evidence>
<name>A0ABD6AD99_9EURY</name>
<keyword evidence="3" id="KW-1185">Reference proteome</keyword>
<gene>
    <name evidence="2" type="ORF">ACFQPE_16855</name>
</gene>
<dbReference type="EMBL" id="JBHTBF010000003">
    <property type="protein sequence ID" value="MFC7318451.1"/>
    <property type="molecule type" value="Genomic_DNA"/>
</dbReference>
<dbReference type="Pfam" id="PF23455">
    <property type="entry name" value="DUF7129"/>
    <property type="match status" value="1"/>
</dbReference>
<dbReference type="InterPro" id="IPR055553">
    <property type="entry name" value="DUF7129"/>
</dbReference>